<dbReference type="RefSeq" id="WP_249304914.1">
    <property type="nucleotide sequence ID" value="NZ_JACRSW010000030.1"/>
</dbReference>
<organism evidence="2 3">
    <name type="scientific">Jutongia hominis</name>
    <dbReference type="NCBI Taxonomy" id="2763664"/>
    <lineage>
        <taxon>Bacteria</taxon>
        <taxon>Bacillati</taxon>
        <taxon>Bacillota</taxon>
        <taxon>Clostridia</taxon>
        <taxon>Lachnospirales</taxon>
        <taxon>Lachnospiraceae</taxon>
        <taxon>Jutongia</taxon>
    </lineage>
</organism>
<keyword evidence="1" id="KW-0472">Membrane</keyword>
<evidence type="ECO:0000256" key="1">
    <source>
        <dbReference type="SAM" id="Phobius"/>
    </source>
</evidence>
<keyword evidence="3" id="KW-1185">Reference proteome</keyword>
<dbReference type="Proteomes" id="UP000637513">
    <property type="component" value="Unassembled WGS sequence"/>
</dbReference>
<keyword evidence="1" id="KW-1133">Transmembrane helix</keyword>
<accession>A0ABR7MUZ3</accession>
<comment type="caution">
    <text evidence="2">The sequence shown here is derived from an EMBL/GenBank/DDBJ whole genome shotgun (WGS) entry which is preliminary data.</text>
</comment>
<feature type="transmembrane region" description="Helical" evidence="1">
    <location>
        <begin position="14"/>
        <end position="36"/>
    </location>
</feature>
<evidence type="ECO:0000313" key="3">
    <source>
        <dbReference type="Proteomes" id="UP000637513"/>
    </source>
</evidence>
<gene>
    <name evidence="2" type="ORF">H8700_07845</name>
</gene>
<dbReference type="EMBL" id="JACRSW010000030">
    <property type="protein sequence ID" value="MBC8557620.1"/>
    <property type="molecule type" value="Genomic_DNA"/>
</dbReference>
<proteinExistence type="predicted"/>
<reference evidence="2 3" key="1">
    <citation type="submission" date="2020-08" db="EMBL/GenBank/DDBJ databases">
        <title>Genome public.</title>
        <authorList>
            <person name="Liu C."/>
            <person name="Sun Q."/>
        </authorList>
    </citation>
    <scope>NUCLEOTIDE SEQUENCE [LARGE SCALE GENOMIC DNA]</scope>
    <source>
        <strain evidence="2 3">BX3</strain>
    </source>
</reference>
<evidence type="ECO:0000313" key="2">
    <source>
        <dbReference type="EMBL" id="MBC8557620.1"/>
    </source>
</evidence>
<keyword evidence="1" id="KW-0812">Transmembrane</keyword>
<sequence>MSNTKIVVLRSKEVITAAIFVGIAVIVLFVLLGFLFTGKNDSKTTAQSSGDQKYEAGVYTKELTIGDSVVNLQLSLDEDRVKAVEFVNLSESVETMYPLMQPTVEKLSKQLAAGKTMEEIVVSEDTQYTEKILVETVSEMLKEHTKN</sequence>
<name>A0ABR7MUZ3_9FIRM</name>
<protein>
    <submittedName>
        <fullName evidence="2">Uncharacterized protein</fullName>
    </submittedName>
</protein>